<keyword evidence="9" id="KW-1185">Reference proteome</keyword>
<feature type="domain" description="RNA polymerase sigma-70 region 2" evidence="6">
    <location>
        <begin position="11"/>
        <end position="76"/>
    </location>
</feature>
<evidence type="ECO:0000256" key="5">
    <source>
        <dbReference type="ARBA" id="ARBA00023163"/>
    </source>
</evidence>
<dbReference type="SUPFAM" id="SSF88946">
    <property type="entry name" value="Sigma2 domain of RNA polymerase sigma factors"/>
    <property type="match status" value="1"/>
</dbReference>
<name>A0A9X3XER5_9BACT</name>
<dbReference type="InterPro" id="IPR039425">
    <property type="entry name" value="RNA_pol_sigma-70-like"/>
</dbReference>
<comment type="caution">
    <text evidence="8">The sequence shown here is derived from an EMBL/GenBank/DDBJ whole genome shotgun (WGS) entry which is preliminary data.</text>
</comment>
<dbReference type="PANTHER" id="PTHR43133:SF8">
    <property type="entry name" value="RNA POLYMERASE SIGMA FACTOR HI_1459-RELATED"/>
    <property type="match status" value="1"/>
</dbReference>
<organism evidence="8 9">
    <name type="scientific">Polyangium jinanense</name>
    <dbReference type="NCBI Taxonomy" id="2829994"/>
    <lineage>
        <taxon>Bacteria</taxon>
        <taxon>Pseudomonadati</taxon>
        <taxon>Myxococcota</taxon>
        <taxon>Polyangia</taxon>
        <taxon>Polyangiales</taxon>
        <taxon>Polyangiaceae</taxon>
        <taxon>Polyangium</taxon>
    </lineage>
</organism>
<evidence type="ECO:0000259" key="6">
    <source>
        <dbReference type="Pfam" id="PF04542"/>
    </source>
</evidence>
<dbReference type="InterPro" id="IPR007627">
    <property type="entry name" value="RNA_pol_sigma70_r2"/>
</dbReference>
<evidence type="ECO:0000256" key="4">
    <source>
        <dbReference type="ARBA" id="ARBA00023125"/>
    </source>
</evidence>
<sequence>MLGRQSIEQVYRAHGHSVLRRAARLLGNEADAREALQEVFASLLERPEQFQGTSSLTTWLYSATTNLCLNKLRDGKTRSRILNERVAPASGEAVPPSAEASALVRDLLAKLPEDLATAAVYYYLDDMTHEEIAAVMGCSRRHVGNLLDRVKTWAASHAEGERCDLS</sequence>
<dbReference type="InterPro" id="IPR013249">
    <property type="entry name" value="RNA_pol_sigma70_r4_t2"/>
</dbReference>
<dbReference type="NCBIfam" id="TIGR02937">
    <property type="entry name" value="sigma70-ECF"/>
    <property type="match status" value="1"/>
</dbReference>
<keyword evidence="5" id="KW-0804">Transcription</keyword>
<dbReference type="RefSeq" id="WP_272427133.1">
    <property type="nucleotide sequence ID" value="NZ_JAGTJJ010000090.1"/>
</dbReference>
<feature type="domain" description="RNA polymerase sigma factor 70 region 4 type 2" evidence="7">
    <location>
        <begin position="103"/>
        <end position="151"/>
    </location>
</feature>
<evidence type="ECO:0000313" key="8">
    <source>
        <dbReference type="EMBL" id="MDC3988967.1"/>
    </source>
</evidence>
<dbReference type="Proteomes" id="UP001151081">
    <property type="component" value="Unassembled WGS sequence"/>
</dbReference>
<evidence type="ECO:0000256" key="2">
    <source>
        <dbReference type="ARBA" id="ARBA00023015"/>
    </source>
</evidence>
<dbReference type="EMBL" id="JAGTJJ010000090">
    <property type="protein sequence ID" value="MDC3988967.1"/>
    <property type="molecule type" value="Genomic_DNA"/>
</dbReference>
<reference evidence="8 9" key="1">
    <citation type="submission" date="2021-04" db="EMBL/GenBank/DDBJ databases">
        <title>Genome analysis of Polyangium sp.</title>
        <authorList>
            <person name="Li Y."/>
            <person name="Wang J."/>
        </authorList>
    </citation>
    <scope>NUCLEOTIDE SEQUENCE [LARGE SCALE GENOMIC DNA]</scope>
    <source>
        <strain evidence="8 9">SDU14</strain>
    </source>
</reference>
<keyword evidence="2" id="KW-0805">Transcription regulation</keyword>
<dbReference type="InterPro" id="IPR014284">
    <property type="entry name" value="RNA_pol_sigma-70_dom"/>
</dbReference>
<dbReference type="InterPro" id="IPR013325">
    <property type="entry name" value="RNA_pol_sigma_r2"/>
</dbReference>
<dbReference type="SUPFAM" id="SSF88659">
    <property type="entry name" value="Sigma3 and sigma4 domains of RNA polymerase sigma factors"/>
    <property type="match status" value="1"/>
</dbReference>
<comment type="similarity">
    <text evidence="1">Belongs to the sigma-70 factor family. ECF subfamily.</text>
</comment>
<gene>
    <name evidence="8" type="ORF">KEG57_51345</name>
</gene>
<accession>A0A9X3XER5</accession>
<dbReference type="InterPro" id="IPR036388">
    <property type="entry name" value="WH-like_DNA-bd_sf"/>
</dbReference>
<dbReference type="Gene3D" id="1.10.10.10">
    <property type="entry name" value="Winged helix-like DNA-binding domain superfamily/Winged helix DNA-binding domain"/>
    <property type="match status" value="1"/>
</dbReference>
<dbReference type="GO" id="GO:0016987">
    <property type="term" value="F:sigma factor activity"/>
    <property type="evidence" value="ECO:0007669"/>
    <property type="project" value="UniProtKB-KW"/>
</dbReference>
<evidence type="ECO:0000259" key="7">
    <source>
        <dbReference type="Pfam" id="PF08281"/>
    </source>
</evidence>
<dbReference type="InterPro" id="IPR013324">
    <property type="entry name" value="RNA_pol_sigma_r3/r4-like"/>
</dbReference>
<dbReference type="Pfam" id="PF08281">
    <property type="entry name" value="Sigma70_r4_2"/>
    <property type="match status" value="1"/>
</dbReference>
<dbReference type="PANTHER" id="PTHR43133">
    <property type="entry name" value="RNA POLYMERASE ECF-TYPE SIGMA FACTO"/>
    <property type="match status" value="1"/>
</dbReference>
<dbReference type="Pfam" id="PF04542">
    <property type="entry name" value="Sigma70_r2"/>
    <property type="match status" value="1"/>
</dbReference>
<protein>
    <submittedName>
        <fullName evidence="8">RNA polymerase sigma factor</fullName>
    </submittedName>
</protein>
<proteinExistence type="inferred from homology"/>
<dbReference type="Gene3D" id="1.10.1740.10">
    <property type="match status" value="1"/>
</dbReference>
<keyword evidence="4" id="KW-0238">DNA-binding</keyword>
<evidence type="ECO:0000256" key="3">
    <source>
        <dbReference type="ARBA" id="ARBA00023082"/>
    </source>
</evidence>
<evidence type="ECO:0000256" key="1">
    <source>
        <dbReference type="ARBA" id="ARBA00010641"/>
    </source>
</evidence>
<keyword evidence="3" id="KW-0731">Sigma factor</keyword>
<evidence type="ECO:0000313" key="9">
    <source>
        <dbReference type="Proteomes" id="UP001151081"/>
    </source>
</evidence>
<dbReference type="GO" id="GO:0003677">
    <property type="term" value="F:DNA binding"/>
    <property type="evidence" value="ECO:0007669"/>
    <property type="project" value="UniProtKB-KW"/>
</dbReference>
<dbReference type="AlphaFoldDB" id="A0A9X3XER5"/>
<dbReference type="GO" id="GO:0006352">
    <property type="term" value="P:DNA-templated transcription initiation"/>
    <property type="evidence" value="ECO:0007669"/>
    <property type="project" value="InterPro"/>
</dbReference>